<comment type="caution">
    <text evidence="2">The sequence shown here is derived from an EMBL/GenBank/DDBJ whole genome shotgun (WGS) entry which is preliminary data.</text>
</comment>
<reference evidence="2 3" key="1">
    <citation type="journal article" date="2013" name="Genome Announc.">
        <title>Draft Genome Sequence of the Methanotrophic Gammaproteobacterium Methyloglobulus morosus DSM 22980 Strain KoM1.</title>
        <authorList>
            <person name="Poehlein A."/>
            <person name="Deutzmann J.S."/>
            <person name="Daniel R."/>
            <person name="Simeonova D.D."/>
        </authorList>
    </citation>
    <scope>NUCLEOTIDE SEQUENCE [LARGE SCALE GENOMIC DNA]</scope>
    <source>
        <strain evidence="2 3">KoM1</strain>
    </source>
</reference>
<dbReference type="eggNOG" id="COG4648">
    <property type="taxonomic scope" value="Bacteria"/>
</dbReference>
<keyword evidence="3" id="KW-1185">Reference proteome</keyword>
<feature type="transmembrane region" description="Helical" evidence="1">
    <location>
        <begin position="153"/>
        <end position="174"/>
    </location>
</feature>
<keyword evidence="1" id="KW-1133">Transmembrane helix</keyword>
<dbReference type="STRING" id="1116472.MGMO_27c00230"/>
<evidence type="ECO:0000256" key="1">
    <source>
        <dbReference type="SAM" id="Phobius"/>
    </source>
</evidence>
<evidence type="ECO:0000313" key="2">
    <source>
        <dbReference type="EMBL" id="ESS73280.1"/>
    </source>
</evidence>
<accession>V5BIZ1</accession>
<keyword evidence="1" id="KW-0472">Membrane</keyword>
<dbReference type="AlphaFoldDB" id="V5BIZ1"/>
<feature type="transmembrane region" description="Helical" evidence="1">
    <location>
        <begin position="7"/>
        <end position="24"/>
    </location>
</feature>
<protein>
    <recommendedName>
        <fullName evidence="4">Intracellular septation protein A</fullName>
    </recommendedName>
</protein>
<feature type="transmembrane region" description="Helical" evidence="1">
    <location>
        <begin position="30"/>
        <end position="49"/>
    </location>
</feature>
<name>V5BIZ1_9GAMM</name>
<dbReference type="RefSeq" id="WP_023493756.1">
    <property type="nucleotide sequence ID" value="NZ_AYLO01000027.1"/>
</dbReference>
<feature type="transmembrane region" description="Helical" evidence="1">
    <location>
        <begin position="56"/>
        <end position="73"/>
    </location>
</feature>
<organism evidence="2 3">
    <name type="scientific">Methyloglobulus morosus KoM1</name>
    <dbReference type="NCBI Taxonomy" id="1116472"/>
    <lineage>
        <taxon>Bacteria</taxon>
        <taxon>Pseudomonadati</taxon>
        <taxon>Pseudomonadota</taxon>
        <taxon>Gammaproteobacteria</taxon>
        <taxon>Methylococcales</taxon>
        <taxon>Methylococcaceae</taxon>
        <taxon>Methyloglobulus</taxon>
    </lineage>
</organism>
<dbReference type="OrthoDB" id="8537043at2"/>
<keyword evidence="1" id="KW-0812">Transmembrane</keyword>
<feature type="transmembrane region" description="Helical" evidence="1">
    <location>
        <begin position="127"/>
        <end position="147"/>
    </location>
</feature>
<dbReference type="Proteomes" id="UP000017842">
    <property type="component" value="Unassembled WGS sequence"/>
</dbReference>
<evidence type="ECO:0000313" key="3">
    <source>
        <dbReference type="Proteomes" id="UP000017842"/>
    </source>
</evidence>
<feature type="transmembrane region" description="Helical" evidence="1">
    <location>
        <begin position="79"/>
        <end position="98"/>
    </location>
</feature>
<proteinExistence type="predicted"/>
<gene>
    <name evidence="2" type="ORF">MGMO_27c00230</name>
</gene>
<evidence type="ECO:0008006" key="4">
    <source>
        <dbReference type="Google" id="ProtNLM"/>
    </source>
</evidence>
<dbReference type="EMBL" id="AYLO01000027">
    <property type="protein sequence ID" value="ESS73280.1"/>
    <property type="molecule type" value="Genomic_DNA"/>
</dbReference>
<sequence length="183" mass="20771">MFRLLNGIIGFVMFLYPLAVYLGIQTLQPWKISAALLVILLVRLCLFPADKQWGRVLIGVGALYFLFAVWDNSALSLRLYPVVVNLCLFLLFAVSLAYPPPAIERLARLQHPNLSAQGVSYTRKVTYIWSAFFIVNASIAAGTALWANFFWWSLYNGCIAYLLIGLLMGIEYLVRIRMLPHEH</sequence>